<evidence type="ECO:0000313" key="3">
    <source>
        <dbReference type="Proteomes" id="UP001432128"/>
    </source>
</evidence>
<dbReference type="Proteomes" id="UP001432128">
    <property type="component" value="Chromosome"/>
</dbReference>
<dbReference type="KEGG" id="whr:OG579_04430"/>
<proteinExistence type="predicted"/>
<gene>
    <name evidence="2" type="ORF">OG579_04430</name>
</gene>
<feature type="region of interest" description="Disordered" evidence="1">
    <location>
        <begin position="33"/>
        <end position="53"/>
    </location>
</feature>
<keyword evidence="3" id="KW-1185">Reference proteome</keyword>
<sequence>MDESARGERPPDADPMRALVLAMLDRIEQFATTVISDRDGGPPANGDRSSADLGPAIRQAVDQMIAEIGDIVNRLIVAAIAVLEAISAGLTEAVGERAQRTASTRPAHSTGFVPITVEVETGEPQL</sequence>
<protein>
    <submittedName>
        <fullName evidence="2">Uncharacterized protein</fullName>
    </submittedName>
</protein>
<evidence type="ECO:0000256" key="1">
    <source>
        <dbReference type="SAM" id="MobiDB-lite"/>
    </source>
</evidence>
<evidence type="ECO:0000313" key="2">
    <source>
        <dbReference type="EMBL" id="WUM21063.1"/>
    </source>
</evidence>
<organism evidence="2 3">
    <name type="scientific">Williamsia herbipolensis</name>
    <dbReference type="NCBI Taxonomy" id="1603258"/>
    <lineage>
        <taxon>Bacteria</taxon>
        <taxon>Bacillati</taxon>
        <taxon>Actinomycetota</taxon>
        <taxon>Actinomycetes</taxon>
        <taxon>Mycobacteriales</taxon>
        <taxon>Nocardiaceae</taxon>
        <taxon>Williamsia</taxon>
    </lineage>
</organism>
<dbReference type="RefSeq" id="WP_328858235.1">
    <property type="nucleotide sequence ID" value="NZ_CP108021.1"/>
</dbReference>
<accession>A0AAU4K4M3</accession>
<dbReference type="EMBL" id="CP108021">
    <property type="protein sequence ID" value="WUM21063.1"/>
    <property type="molecule type" value="Genomic_DNA"/>
</dbReference>
<dbReference type="AlphaFoldDB" id="A0AAU4K4M3"/>
<name>A0AAU4K4M3_9NOCA</name>
<reference evidence="2 3" key="1">
    <citation type="submission" date="2022-10" db="EMBL/GenBank/DDBJ databases">
        <title>The complete genomes of actinobacterial strains from the NBC collection.</title>
        <authorList>
            <person name="Joergensen T.S."/>
            <person name="Alvarez Arevalo M."/>
            <person name="Sterndorff E.B."/>
            <person name="Faurdal D."/>
            <person name="Vuksanovic O."/>
            <person name="Mourched A.-S."/>
            <person name="Charusanti P."/>
            <person name="Shaw S."/>
            <person name="Blin K."/>
            <person name="Weber T."/>
        </authorList>
    </citation>
    <scope>NUCLEOTIDE SEQUENCE [LARGE SCALE GENOMIC DNA]</scope>
    <source>
        <strain evidence="2 3">NBC_00319</strain>
    </source>
</reference>